<evidence type="ECO:0000313" key="1">
    <source>
        <dbReference type="EMBL" id="KIM81975.1"/>
    </source>
</evidence>
<reference evidence="2" key="2">
    <citation type="submission" date="2015-01" db="EMBL/GenBank/DDBJ databases">
        <title>Evolutionary Origins and Diversification of the Mycorrhizal Mutualists.</title>
        <authorList>
            <consortium name="DOE Joint Genome Institute"/>
            <consortium name="Mycorrhizal Genomics Consortium"/>
            <person name="Kohler A."/>
            <person name="Kuo A."/>
            <person name="Nagy L.G."/>
            <person name="Floudas D."/>
            <person name="Copeland A."/>
            <person name="Barry K.W."/>
            <person name="Cichocki N."/>
            <person name="Veneault-Fourrey C."/>
            <person name="LaButti K."/>
            <person name="Lindquist E.A."/>
            <person name="Lipzen A."/>
            <person name="Lundell T."/>
            <person name="Morin E."/>
            <person name="Murat C."/>
            <person name="Riley R."/>
            <person name="Ohm R."/>
            <person name="Sun H."/>
            <person name="Tunlid A."/>
            <person name="Henrissat B."/>
            <person name="Grigoriev I.V."/>
            <person name="Hibbett D.S."/>
            <person name="Martin F."/>
        </authorList>
    </citation>
    <scope>NUCLEOTIDE SEQUENCE [LARGE SCALE GENOMIC DNA]</scope>
    <source>
        <strain evidence="2">F 1598</strain>
    </source>
</reference>
<proteinExistence type="predicted"/>
<dbReference type="Proteomes" id="UP000054166">
    <property type="component" value="Unassembled WGS sequence"/>
</dbReference>
<dbReference type="EMBL" id="KN832996">
    <property type="protein sequence ID" value="KIM81975.1"/>
    <property type="molecule type" value="Genomic_DNA"/>
</dbReference>
<protein>
    <submittedName>
        <fullName evidence="1">Uncharacterized protein</fullName>
    </submittedName>
</protein>
<dbReference type="HOGENOM" id="CLU_2942608_0_0_1"/>
<sequence length="60" mass="7038">MCLQSEDPLLLILLSLFPFPQRNVQMHFLYQDVCNIIIAESVHLRPGPMCQLVQFFTNQF</sequence>
<name>A0A0C3FBA7_PILCF</name>
<accession>A0A0C3FBA7</accession>
<dbReference type="AlphaFoldDB" id="A0A0C3FBA7"/>
<keyword evidence="2" id="KW-1185">Reference proteome</keyword>
<reference evidence="1 2" key="1">
    <citation type="submission" date="2014-04" db="EMBL/GenBank/DDBJ databases">
        <authorList>
            <consortium name="DOE Joint Genome Institute"/>
            <person name="Kuo A."/>
            <person name="Tarkka M."/>
            <person name="Buscot F."/>
            <person name="Kohler A."/>
            <person name="Nagy L.G."/>
            <person name="Floudas D."/>
            <person name="Copeland A."/>
            <person name="Barry K.W."/>
            <person name="Cichocki N."/>
            <person name="Veneault-Fourrey C."/>
            <person name="LaButti K."/>
            <person name="Lindquist E.A."/>
            <person name="Lipzen A."/>
            <person name="Lundell T."/>
            <person name="Morin E."/>
            <person name="Murat C."/>
            <person name="Sun H."/>
            <person name="Tunlid A."/>
            <person name="Henrissat B."/>
            <person name="Grigoriev I.V."/>
            <person name="Hibbett D.S."/>
            <person name="Martin F."/>
            <person name="Nordberg H.P."/>
            <person name="Cantor M.N."/>
            <person name="Hua S.X."/>
        </authorList>
    </citation>
    <scope>NUCLEOTIDE SEQUENCE [LARGE SCALE GENOMIC DNA]</scope>
    <source>
        <strain evidence="1 2">F 1598</strain>
    </source>
</reference>
<gene>
    <name evidence="1" type="ORF">PILCRDRAFT_820861</name>
</gene>
<dbReference type="InParanoid" id="A0A0C3FBA7"/>
<organism evidence="1 2">
    <name type="scientific">Piloderma croceum (strain F 1598)</name>
    <dbReference type="NCBI Taxonomy" id="765440"/>
    <lineage>
        <taxon>Eukaryota</taxon>
        <taxon>Fungi</taxon>
        <taxon>Dikarya</taxon>
        <taxon>Basidiomycota</taxon>
        <taxon>Agaricomycotina</taxon>
        <taxon>Agaricomycetes</taxon>
        <taxon>Agaricomycetidae</taxon>
        <taxon>Atheliales</taxon>
        <taxon>Atheliaceae</taxon>
        <taxon>Piloderma</taxon>
    </lineage>
</organism>
<evidence type="ECO:0000313" key="2">
    <source>
        <dbReference type="Proteomes" id="UP000054166"/>
    </source>
</evidence>